<keyword evidence="3" id="KW-1185">Reference proteome</keyword>
<name>A0A7J7MKY4_9MAGN</name>
<proteinExistence type="predicted"/>
<feature type="transmembrane region" description="Helical" evidence="1">
    <location>
        <begin position="67"/>
        <end position="88"/>
    </location>
</feature>
<dbReference type="Proteomes" id="UP000541444">
    <property type="component" value="Unassembled WGS sequence"/>
</dbReference>
<evidence type="ECO:0000313" key="3">
    <source>
        <dbReference type="Proteomes" id="UP000541444"/>
    </source>
</evidence>
<protein>
    <submittedName>
        <fullName evidence="2">Uncharacterized protein</fullName>
    </submittedName>
</protein>
<organism evidence="2 3">
    <name type="scientific">Kingdonia uniflora</name>
    <dbReference type="NCBI Taxonomy" id="39325"/>
    <lineage>
        <taxon>Eukaryota</taxon>
        <taxon>Viridiplantae</taxon>
        <taxon>Streptophyta</taxon>
        <taxon>Embryophyta</taxon>
        <taxon>Tracheophyta</taxon>
        <taxon>Spermatophyta</taxon>
        <taxon>Magnoliopsida</taxon>
        <taxon>Ranunculales</taxon>
        <taxon>Circaeasteraceae</taxon>
        <taxon>Kingdonia</taxon>
    </lineage>
</organism>
<evidence type="ECO:0000256" key="1">
    <source>
        <dbReference type="SAM" id="Phobius"/>
    </source>
</evidence>
<reference evidence="2 3" key="1">
    <citation type="journal article" date="2020" name="IScience">
        <title>Genome Sequencing of the Endangered Kingdonia uniflora (Circaeasteraceae, Ranunculales) Reveals Potential Mechanisms of Evolutionary Specialization.</title>
        <authorList>
            <person name="Sun Y."/>
            <person name="Deng T."/>
            <person name="Zhang A."/>
            <person name="Moore M.J."/>
            <person name="Landis J.B."/>
            <person name="Lin N."/>
            <person name="Zhang H."/>
            <person name="Zhang X."/>
            <person name="Huang J."/>
            <person name="Zhang X."/>
            <person name="Sun H."/>
            <person name="Wang H."/>
        </authorList>
    </citation>
    <scope>NUCLEOTIDE SEQUENCE [LARGE SCALE GENOMIC DNA]</scope>
    <source>
        <strain evidence="2">TB1705</strain>
        <tissue evidence="2">Leaf</tissue>
    </source>
</reference>
<dbReference type="AlphaFoldDB" id="A0A7J7MKY4"/>
<feature type="transmembrane region" description="Helical" evidence="1">
    <location>
        <begin position="29"/>
        <end position="46"/>
    </location>
</feature>
<gene>
    <name evidence="2" type="ORF">GIB67_019924</name>
</gene>
<comment type="caution">
    <text evidence="2">The sequence shown here is derived from an EMBL/GenBank/DDBJ whole genome shotgun (WGS) entry which is preliminary data.</text>
</comment>
<sequence length="95" mass="11164">MVTHCMPCLLNTVPPSESKTSKAGFNDHYLLWVPIFLVVENTFNLIQPLDKSICIRFSNEQLNIMRLFRNSFGQCFNIILFILSTQLWSQFFFRV</sequence>
<dbReference type="EMBL" id="JACGCM010001428">
    <property type="protein sequence ID" value="KAF6155398.1"/>
    <property type="molecule type" value="Genomic_DNA"/>
</dbReference>
<evidence type="ECO:0000313" key="2">
    <source>
        <dbReference type="EMBL" id="KAF6155398.1"/>
    </source>
</evidence>
<accession>A0A7J7MKY4</accession>
<keyword evidence="1" id="KW-0812">Transmembrane</keyword>
<keyword evidence="1" id="KW-1133">Transmembrane helix</keyword>
<keyword evidence="1" id="KW-0472">Membrane</keyword>